<gene>
    <name evidence="1" type="ORF">CRV2_00015136</name>
</gene>
<sequence>MAVVCEDTSVKGDAGIITICSYLCINLERHPASATLMVYVNVRQTHGNFLDEHETMAGAFNSLSVVLAQRGRFKEEKRKNAEVQ</sequence>
<organism evidence="1 2">
    <name type="scientific">Clonostachys rosea f. rosea IK726</name>
    <dbReference type="NCBI Taxonomy" id="1349383"/>
    <lineage>
        <taxon>Eukaryota</taxon>
        <taxon>Fungi</taxon>
        <taxon>Dikarya</taxon>
        <taxon>Ascomycota</taxon>
        <taxon>Pezizomycotina</taxon>
        <taxon>Sordariomycetes</taxon>
        <taxon>Hypocreomycetidae</taxon>
        <taxon>Hypocreales</taxon>
        <taxon>Bionectriaceae</taxon>
        <taxon>Clonostachys</taxon>
    </lineage>
</organism>
<keyword evidence="2" id="KW-1185">Reference proteome</keyword>
<comment type="caution">
    <text evidence="1">The sequence shown here is derived from an EMBL/GenBank/DDBJ whole genome shotgun (WGS) entry which is preliminary data.</text>
</comment>
<reference evidence="1" key="1">
    <citation type="submission" date="2020-04" db="EMBL/GenBank/DDBJ databases">
        <authorList>
            <person name="Broberg M."/>
        </authorList>
    </citation>
    <scope>NUCLEOTIDE SEQUENCE</scope>
</reference>
<protein>
    <submittedName>
        <fullName evidence="1">Uncharacterized protein</fullName>
    </submittedName>
</protein>
<dbReference type="EMBL" id="CADEHS020000106">
    <property type="protein sequence ID" value="CAG9949622.1"/>
    <property type="molecule type" value="Genomic_DNA"/>
</dbReference>
<proteinExistence type="predicted"/>
<name>A0ACA9U9Z6_BIOOC</name>
<evidence type="ECO:0000313" key="2">
    <source>
        <dbReference type="Proteomes" id="UP000836387"/>
    </source>
</evidence>
<dbReference type="Proteomes" id="UP000836387">
    <property type="component" value="Unassembled WGS sequence"/>
</dbReference>
<reference evidence="1" key="2">
    <citation type="submission" date="2021-10" db="EMBL/GenBank/DDBJ databases">
        <authorList>
            <person name="Piombo E."/>
        </authorList>
    </citation>
    <scope>NUCLEOTIDE SEQUENCE</scope>
</reference>
<evidence type="ECO:0000313" key="1">
    <source>
        <dbReference type="EMBL" id="CAG9949622.1"/>
    </source>
</evidence>
<accession>A0ACA9U9Z6</accession>